<reference evidence="2" key="1">
    <citation type="journal article" date="2023" name="Mol. Phylogenet. Evol.">
        <title>Genome-scale phylogeny and comparative genomics of the fungal order Sordariales.</title>
        <authorList>
            <person name="Hensen N."/>
            <person name="Bonometti L."/>
            <person name="Westerberg I."/>
            <person name="Brannstrom I.O."/>
            <person name="Guillou S."/>
            <person name="Cros-Aarteil S."/>
            <person name="Calhoun S."/>
            <person name="Haridas S."/>
            <person name="Kuo A."/>
            <person name="Mondo S."/>
            <person name="Pangilinan J."/>
            <person name="Riley R."/>
            <person name="LaButti K."/>
            <person name="Andreopoulos B."/>
            <person name="Lipzen A."/>
            <person name="Chen C."/>
            <person name="Yan M."/>
            <person name="Daum C."/>
            <person name="Ng V."/>
            <person name="Clum A."/>
            <person name="Steindorff A."/>
            <person name="Ohm R.A."/>
            <person name="Martin F."/>
            <person name="Silar P."/>
            <person name="Natvig D.O."/>
            <person name="Lalanne C."/>
            <person name="Gautier V."/>
            <person name="Ament-Velasquez S.L."/>
            <person name="Kruys A."/>
            <person name="Hutchinson M.I."/>
            <person name="Powell A.J."/>
            <person name="Barry K."/>
            <person name="Miller A.N."/>
            <person name="Grigoriev I.V."/>
            <person name="Debuchy R."/>
            <person name="Gladieux P."/>
            <person name="Hiltunen Thoren M."/>
            <person name="Johannesson H."/>
        </authorList>
    </citation>
    <scope>NUCLEOTIDE SEQUENCE</scope>
    <source>
        <strain evidence="2">CBS 958.72</strain>
    </source>
</reference>
<reference evidence="2" key="2">
    <citation type="submission" date="2023-06" db="EMBL/GenBank/DDBJ databases">
        <authorList>
            <consortium name="Lawrence Berkeley National Laboratory"/>
            <person name="Haridas S."/>
            <person name="Hensen N."/>
            <person name="Bonometti L."/>
            <person name="Westerberg I."/>
            <person name="Brannstrom I.O."/>
            <person name="Guillou S."/>
            <person name="Cros-Aarteil S."/>
            <person name="Calhoun S."/>
            <person name="Kuo A."/>
            <person name="Mondo S."/>
            <person name="Pangilinan J."/>
            <person name="Riley R."/>
            <person name="Labutti K."/>
            <person name="Andreopoulos B."/>
            <person name="Lipzen A."/>
            <person name="Chen C."/>
            <person name="Yanf M."/>
            <person name="Daum C."/>
            <person name="Ng V."/>
            <person name="Clum A."/>
            <person name="Steindorff A."/>
            <person name="Ohm R."/>
            <person name="Martin F."/>
            <person name="Silar P."/>
            <person name="Natvig D."/>
            <person name="Lalanne C."/>
            <person name="Gautier V."/>
            <person name="Ament-Velasquez S.L."/>
            <person name="Kruys A."/>
            <person name="Hutchinson M.I."/>
            <person name="Powell A.J."/>
            <person name="Barry K."/>
            <person name="Miller A.N."/>
            <person name="Grigoriev I.V."/>
            <person name="Debuchy R."/>
            <person name="Gladieux P."/>
            <person name="Thoren M.H."/>
            <person name="Johannesson H."/>
        </authorList>
    </citation>
    <scope>NUCLEOTIDE SEQUENCE</scope>
    <source>
        <strain evidence="2">CBS 958.72</strain>
    </source>
</reference>
<dbReference type="InterPro" id="IPR016040">
    <property type="entry name" value="NAD(P)-bd_dom"/>
</dbReference>
<comment type="caution">
    <text evidence="2">The sequence shown here is derived from an EMBL/GenBank/DDBJ whole genome shotgun (WGS) entry which is preliminary data.</text>
</comment>
<sequence>MKLIVAGSTGFVAGEVIRQALSNPAITSVVALGRREAVVPDTGDASKLKSVICNDFVNYPDDVKQDLDGADACIWTIAVTPSKSKSVPWETTVKVSRDYALRAVEQMSSLSGKKPFRFVYVSGVNAQRDQTKKPWLLGEYSLLRGEAESRVLELAEQSEGAIEPCVAKPGIINAPGHERPFLIKALYYLIGLPKVENRHMAAALLDQVVNGFEKDTLVNDDLDRIGRKVLV</sequence>
<gene>
    <name evidence="2" type="ORF">B0T24DRAFT_144211</name>
</gene>
<evidence type="ECO:0000313" key="3">
    <source>
        <dbReference type="Proteomes" id="UP001287356"/>
    </source>
</evidence>
<dbReference type="SUPFAM" id="SSF51735">
    <property type="entry name" value="NAD(P)-binding Rossmann-fold domains"/>
    <property type="match status" value="1"/>
</dbReference>
<name>A0AAE0NDI2_9PEZI</name>
<protein>
    <recommendedName>
        <fullName evidence="1">NAD(P)-binding domain-containing protein</fullName>
    </recommendedName>
</protein>
<evidence type="ECO:0000313" key="2">
    <source>
        <dbReference type="EMBL" id="KAK3379019.1"/>
    </source>
</evidence>
<feature type="domain" description="NAD(P)-binding" evidence="1">
    <location>
        <begin position="7"/>
        <end position="134"/>
    </location>
</feature>
<evidence type="ECO:0000259" key="1">
    <source>
        <dbReference type="Pfam" id="PF13460"/>
    </source>
</evidence>
<dbReference type="InterPro" id="IPR036291">
    <property type="entry name" value="NAD(P)-bd_dom_sf"/>
</dbReference>
<dbReference type="PANTHER" id="PTHR14097:SF9">
    <property type="entry name" value="EPIMERASE, PUTATIVE (AFU_ORTHOLOGUE AFUA_8G07320)-RELATED"/>
    <property type="match status" value="1"/>
</dbReference>
<accession>A0AAE0NDI2</accession>
<proteinExistence type="predicted"/>
<organism evidence="2 3">
    <name type="scientific">Lasiosphaeria ovina</name>
    <dbReference type="NCBI Taxonomy" id="92902"/>
    <lineage>
        <taxon>Eukaryota</taxon>
        <taxon>Fungi</taxon>
        <taxon>Dikarya</taxon>
        <taxon>Ascomycota</taxon>
        <taxon>Pezizomycotina</taxon>
        <taxon>Sordariomycetes</taxon>
        <taxon>Sordariomycetidae</taxon>
        <taxon>Sordariales</taxon>
        <taxon>Lasiosphaeriaceae</taxon>
        <taxon>Lasiosphaeria</taxon>
    </lineage>
</organism>
<dbReference type="AlphaFoldDB" id="A0AAE0NDI2"/>
<dbReference type="Proteomes" id="UP001287356">
    <property type="component" value="Unassembled WGS sequence"/>
</dbReference>
<dbReference type="Pfam" id="PF13460">
    <property type="entry name" value="NAD_binding_10"/>
    <property type="match status" value="1"/>
</dbReference>
<dbReference type="Gene3D" id="3.40.50.720">
    <property type="entry name" value="NAD(P)-binding Rossmann-like Domain"/>
    <property type="match status" value="1"/>
</dbReference>
<keyword evidence="3" id="KW-1185">Reference proteome</keyword>
<dbReference type="PANTHER" id="PTHR14097">
    <property type="entry name" value="OXIDOREDUCTASE HTATIP2"/>
    <property type="match status" value="1"/>
</dbReference>
<dbReference type="EMBL" id="JAULSN010000002">
    <property type="protein sequence ID" value="KAK3379019.1"/>
    <property type="molecule type" value="Genomic_DNA"/>
</dbReference>